<accession>A0AAV7LK86</accession>
<gene>
    <name evidence="1" type="ORF">NDU88_004515</name>
</gene>
<organism evidence="1 2">
    <name type="scientific">Pleurodeles waltl</name>
    <name type="common">Iberian ribbed newt</name>
    <dbReference type="NCBI Taxonomy" id="8319"/>
    <lineage>
        <taxon>Eukaryota</taxon>
        <taxon>Metazoa</taxon>
        <taxon>Chordata</taxon>
        <taxon>Craniata</taxon>
        <taxon>Vertebrata</taxon>
        <taxon>Euteleostomi</taxon>
        <taxon>Amphibia</taxon>
        <taxon>Batrachia</taxon>
        <taxon>Caudata</taxon>
        <taxon>Salamandroidea</taxon>
        <taxon>Salamandridae</taxon>
        <taxon>Pleurodelinae</taxon>
        <taxon>Pleurodeles</taxon>
    </lineage>
</organism>
<dbReference type="AlphaFoldDB" id="A0AAV7LK86"/>
<dbReference type="EMBL" id="JANPWB010000015">
    <property type="protein sequence ID" value="KAJ1091389.1"/>
    <property type="molecule type" value="Genomic_DNA"/>
</dbReference>
<evidence type="ECO:0000313" key="2">
    <source>
        <dbReference type="Proteomes" id="UP001066276"/>
    </source>
</evidence>
<reference evidence="1" key="1">
    <citation type="journal article" date="2022" name="bioRxiv">
        <title>Sequencing and chromosome-scale assembly of the giantPleurodeles waltlgenome.</title>
        <authorList>
            <person name="Brown T."/>
            <person name="Elewa A."/>
            <person name="Iarovenko S."/>
            <person name="Subramanian E."/>
            <person name="Araus A.J."/>
            <person name="Petzold A."/>
            <person name="Susuki M."/>
            <person name="Suzuki K.-i.T."/>
            <person name="Hayashi T."/>
            <person name="Toyoda A."/>
            <person name="Oliveira C."/>
            <person name="Osipova E."/>
            <person name="Leigh N.D."/>
            <person name="Simon A."/>
            <person name="Yun M.H."/>
        </authorList>
    </citation>
    <scope>NUCLEOTIDE SEQUENCE</scope>
    <source>
        <strain evidence="1">20211129_DDA</strain>
        <tissue evidence="1">Liver</tissue>
    </source>
</reference>
<keyword evidence="2" id="KW-1185">Reference proteome</keyword>
<name>A0AAV7LK86_PLEWA</name>
<comment type="caution">
    <text evidence="1">The sequence shown here is derived from an EMBL/GenBank/DDBJ whole genome shotgun (WGS) entry which is preliminary data.</text>
</comment>
<protein>
    <submittedName>
        <fullName evidence="1">Uncharacterized protein</fullName>
    </submittedName>
</protein>
<sequence length="123" mass="13308">MTVRDCASRGPVGLPEAHSGRIRVSAVSSPALHQIPFGNALAAPRRVWGAPLYLSWARRPGPVLPRKPPGVGTLRWDRHRAVCRARASVTLSSQLLRGWAPASAAARAASQRCFRFTPDSRHG</sequence>
<dbReference type="Proteomes" id="UP001066276">
    <property type="component" value="Chromosome 11"/>
</dbReference>
<proteinExistence type="predicted"/>
<evidence type="ECO:0000313" key="1">
    <source>
        <dbReference type="EMBL" id="KAJ1091389.1"/>
    </source>
</evidence>